<keyword evidence="2" id="KW-1185">Reference proteome</keyword>
<name>A0ABY6GXF9_9GAMM</name>
<dbReference type="RefSeq" id="WP_262599509.1">
    <property type="nucleotide sequence ID" value="NZ_CP103300.1"/>
</dbReference>
<sequence>MHLASTYVYNLKEEKKRQTACINNWRNIYELTRIYRHCASTSELSQGRFSKEA</sequence>
<accession>A0ABY6GXF9</accession>
<proteinExistence type="predicted"/>
<organism evidence="1 2">
    <name type="scientific">Endozoicomonas euniceicola</name>
    <dbReference type="NCBI Taxonomy" id="1234143"/>
    <lineage>
        <taxon>Bacteria</taxon>
        <taxon>Pseudomonadati</taxon>
        <taxon>Pseudomonadota</taxon>
        <taxon>Gammaproteobacteria</taxon>
        <taxon>Oceanospirillales</taxon>
        <taxon>Endozoicomonadaceae</taxon>
        <taxon>Endozoicomonas</taxon>
    </lineage>
</organism>
<reference evidence="1" key="1">
    <citation type="submission" date="2022-10" db="EMBL/GenBank/DDBJ databases">
        <title>Completed Genome Sequence of two octocoral isolated bacterium, Endozoicomonas euniceicola EF212T and Endozoicomonas gorgoniicola PS125T.</title>
        <authorList>
            <person name="Chiou Y.-J."/>
            <person name="Chen Y.-H."/>
        </authorList>
    </citation>
    <scope>NUCLEOTIDE SEQUENCE</scope>
    <source>
        <strain evidence="1">EF212</strain>
    </source>
</reference>
<gene>
    <name evidence="1" type="ORF">NX720_03810</name>
</gene>
<dbReference type="EMBL" id="CP103300">
    <property type="protein sequence ID" value="UYM17064.1"/>
    <property type="molecule type" value="Genomic_DNA"/>
</dbReference>
<evidence type="ECO:0000313" key="1">
    <source>
        <dbReference type="EMBL" id="UYM17064.1"/>
    </source>
</evidence>
<evidence type="ECO:0008006" key="3">
    <source>
        <dbReference type="Google" id="ProtNLM"/>
    </source>
</evidence>
<protein>
    <recommendedName>
        <fullName evidence="3">Transposase</fullName>
    </recommendedName>
</protein>
<dbReference type="Proteomes" id="UP001163255">
    <property type="component" value="Chromosome"/>
</dbReference>
<evidence type="ECO:0000313" key="2">
    <source>
        <dbReference type="Proteomes" id="UP001163255"/>
    </source>
</evidence>